<organism evidence="1">
    <name type="scientific">Opuntia streptacantha</name>
    <name type="common">Prickly pear cactus</name>
    <name type="synonym">Opuntia cardona</name>
    <dbReference type="NCBI Taxonomy" id="393608"/>
    <lineage>
        <taxon>Eukaryota</taxon>
        <taxon>Viridiplantae</taxon>
        <taxon>Streptophyta</taxon>
        <taxon>Embryophyta</taxon>
        <taxon>Tracheophyta</taxon>
        <taxon>Spermatophyta</taxon>
        <taxon>Magnoliopsida</taxon>
        <taxon>eudicotyledons</taxon>
        <taxon>Gunneridae</taxon>
        <taxon>Pentapetalae</taxon>
        <taxon>Caryophyllales</taxon>
        <taxon>Cactineae</taxon>
        <taxon>Cactaceae</taxon>
        <taxon>Opuntioideae</taxon>
        <taxon>Opuntia</taxon>
    </lineage>
</organism>
<name>A0A7C9EDG9_OPUST</name>
<dbReference type="AlphaFoldDB" id="A0A7C9EDG9"/>
<sequence length="118" mass="13442">MKIGQVCHIIHPGRRCFRILWMNLRCIGNNQHFETAREKGAHSPLPKQEIRPPSSQLQPYLELKRGEMEVSFAGGGGWAGWRSSWGGRKWPEQPPVRQWQQQQPKTGACCLGCILVLP</sequence>
<proteinExistence type="predicted"/>
<evidence type="ECO:0000313" key="1">
    <source>
        <dbReference type="EMBL" id="MBA4662883.1"/>
    </source>
</evidence>
<accession>A0A7C9EDG9</accession>
<reference evidence="1" key="1">
    <citation type="journal article" date="2013" name="J. Plant Res.">
        <title>Effect of fungi and light on seed germination of three Opuntia species from semiarid lands of central Mexico.</title>
        <authorList>
            <person name="Delgado-Sanchez P."/>
            <person name="Jimenez-Bremont J.F."/>
            <person name="Guerrero-Gonzalez Mde L."/>
            <person name="Flores J."/>
        </authorList>
    </citation>
    <scope>NUCLEOTIDE SEQUENCE</scope>
    <source>
        <tissue evidence="1">Cladode</tissue>
    </source>
</reference>
<protein>
    <submittedName>
        <fullName evidence="1">Uncharacterized protein</fullName>
    </submittedName>
</protein>
<dbReference type="EMBL" id="GISG01218765">
    <property type="protein sequence ID" value="MBA4662883.1"/>
    <property type="molecule type" value="Transcribed_RNA"/>
</dbReference>
<reference evidence="1" key="2">
    <citation type="submission" date="2020-07" db="EMBL/GenBank/DDBJ databases">
        <authorList>
            <person name="Vera ALvarez R."/>
            <person name="Arias-Moreno D.M."/>
            <person name="Jimenez-Jacinto V."/>
            <person name="Jimenez-Bremont J.F."/>
            <person name="Swaminathan K."/>
            <person name="Moose S.P."/>
            <person name="Guerrero-Gonzalez M.L."/>
            <person name="Marino-Ramirez L."/>
            <person name="Landsman D."/>
            <person name="Rodriguez-Kessler M."/>
            <person name="Delgado-Sanchez P."/>
        </authorList>
    </citation>
    <scope>NUCLEOTIDE SEQUENCE</scope>
    <source>
        <tissue evidence="1">Cladode</tissue>
    </source>
</reference>